<sequence>MILSSQQESKFSAALSKRFENEGVHSFMENFEAVAQKHEQRRQKIKKEGDVDNDKSPLEYRLTIAEKLQGITQNEYELLYTETLYTIKHKIGSITSKYSGGENDLYAYAQEAFGLLSEDHQRLLAKANEEKVCLYMFIYLFVF</sequence>
<evidence type="ECO:0000313" key="3">
    <source>
        <dbReference type="Proteomes" id="UP000663881"/>
    </source>
</evidence>
<dbReference type="EMBL" id="CAJOAY010002260">
    <property type="protein sequence ID" value="CAF3936487.1"/>
    <property type="molecule type" value="Genomic_DNA"/>
</dbReference>
<evidence type="ECO:0000256" key="1">
    <source>
        <dbReference type="ARBA" id="ARBA00022483"/>
    </source>
</evidence>
<organism evidence="2 3">
    <name type="scientific">Adineta steineri</name>
    <dbReference type="NCBI Taxonomy" id="433720"/>
    <lineage>
        <taxon>Eukaryota</taxon>
        <taxon>Metazoa</taxon>
        <taxon>Spiralia</taxon>
        <taxon>Gnathifera</taxon>
        <taxon>Rotifera</taxon>
        <taxon>Eurotatoria</taxon>
        <taxon>Bdelloidea</taxon>
        <taxon>Adinetida</taxon>
        <taxon>Adinetidae</taxon>
        <taxon>Adineta</taxon>
    </lineage>
</organism>
<accession>A0A819JPH1</accession>
<dbReference type="Proteomes" id="UP000663881">
    <property type="component" value="Unassembled WGS sequence"/>
</dbReference>
<comment type="caution">
    <text evidence="2">The sequence shown here is derived from an EMBL/GenBank/DDBJ whole genome shotgun (WGS) entry which is preliminary data.</text>
</comment>
<dbReference type="AlphaFoldDB" id="A0A819JPH1"/>
<dbReference type="GO" id="GO:0099503">
    <property type="term" value="C:secretory vesicle"/>
    <property type="evidence" value="ECO:0007669"/>
    <property type="project" value="TreeGrafter"/>
</dbReference>
<protein>
    <submittedName>
        <fullName evidence="2">Uncharacterized protein</fullName>
    </submittedName>
</protein>
<reference evidence="2" key="1">
    <citation type="submission" date="2021-02" db="EMBL/GenBank/DDBJ databases">
        <authorList>
            <person name="Nowell W R."/>
        </authorList>
    </citation>
    <scope>NUCLEOTIDE SEQUENCE</scope>
</reference>
<dbReference type="InterPro" id="IPR052095">
    <property type="entry name" value="UNC-13_domain"/>
</dbReference>
<dbReference type="PANTHER" id="PTHR45999">
    <property type="entry name" value="UNC-13-4A, ISOFORM B"/>
    <property type="match status" value="1"/>
</dbReference>
<evidence type="ECO:0000313" key="2">
    <source>
        <dbReference type="EMBL" id="CAF3936487.1"/>
    </source>
</evidence>
<gene>
    <name evidence="2" type="ORF">OKA104_LOCUS26129</name>
</gene>
<name>A0A819JPH1_9BILA</name>
<dbReference type="GO" id="GO:0006887">
    <property type="term" value="P:exocytosis"/>
    <property type="evidence" value="ECO:0007669"/>
    <property type="project" value="UniProtKB-KW"/>
</dbReference>
<keyword evidence="1" id="KW-0268">Exocytosis</keyword>
<proteinExistence type="predicted"/>
<dbReference type="PANTHER" id="PTHR45999:SF4">
    <property type="entry name" value="UNC-13-4A, ISOFORM B"/>
    <property type="match status" value="1"/>
</dbReference>